<dbReference type="InterPro" id="IPR036249">
    <property type="entry name" value="Thioredoxin-like_sf"/>
</dbReference>
<keyword evidence="2 4" id="KW-0575">Peroxidase</keyword>
<dbReference type="Proteomes" id="UP000287394">
    <property type="component" value="Chromosome"/>
</dbReference>
<dbReference type="FunCoup" id="A0A402CSW5">
    <property type="interactions" value="283"/>
</dbReference>
<dbReference type="InterPro" id="IPR000889">
    <property type="entry name" value="Glutathione_peroxidase"/>
</dbReference>
<gene>
    <name evidence="5" type="ORF">CCAX7_29910</name>
</gene>
<dbReference type="SUPFAM" id="SSF52833">
    <property type="entry name" value="Thioredoxin-like"/>
    <property type="match status" value="1"/>
</dbReference>
<dbReference type="GO" id="GO:0034599">
    <property type="term" value="P:cellular response to oxidative stress"/>
    <property type="evidence" value="ECO:0007669"/>
    <property type="project" value="TreeGrafter"/>
</dbReference>
<dbReference type="PRINTS" id="PR01011">
    <property type="entry name" value="GLUTPROXDASE"/>
</dbReference>
<name>A0A402CSW5_9BACT</name>
<dbReference type="Pfam" id="PF00255">
    <property type="entry name" value="GSHPx"/>
    <property type="match status" value="1"/>
</dbReference>
<comment type="similarity">
    <text evidence="1 4">Belongs to the glutathione peroxidase family.</text>
</comment>
<dbReference type="KEGG" id="ccot:CCAX7_29910"/>
<evidence type="ECO:0000313" key="6">
    <source>
        <dbReference type="Proteomes" id="UP000287394"/>
    </source>
</evidence>
<evidence type="ECO:0000256" key="1">
    <source>
        <dbReference type="ARBA" id="ARBA00006926"/>
    </source>
</evidence>
<evidence type="ECO:0000313" key="5">
    <source>
        <dbReference type="EMBL" id="BDI30940.1"/>
    </source>
</evidence>
<keyword evidence="3 4" id="KW-0560">Oxidoreductase</keyword>
<dbReference type="PANTHER" id="PTHR11592:SF78">
    <property type="entry name" value="GLUTATHIONE PEROXIDASE"/>
    <property type="match status" value="1"/>
</dbReference>
<sequence length="197" mass="21361">MKPTFAITLALAASAMMATIPASAKPKYSGPLQYTVKDISAQDVPLSNYRGDVVLIVNTASLCGNTPQYAGLETLFEKYKSQGLRILAFPANDFAHQEPGSNSDIKEFCTAKYKTTFDLFSKISVKGDDQAPLYKYLTSKDTNPKFGGDIEWNFAKFLIGRDGQVVGRFPAGHDPLSPDVVAAVETELSKKGPKARA</sequence>
<organism evidence="5 6">
    <name type="scientific">Capsulimonas corticalis</name>
    <dbReference type="NCBI Taxonomy" id="2219043"/>
    <lineage>
        <taxon>Bacteria</taxon>
        <taxon>Bacillati</taxon>
        <taxon>Armatimonadota</taxon>
        <taxon>Armatimonadia</taxon>
        <taxon>Capsulimonadales</taxon>
        <taxon>Capsulimonadaceae</taxon>
        <taxon>Capsulimonas</taxon>
    </lineage>
</organism>
<dbReference type="AlphaFoldDB" id="A0A402CSW5"/>
<keyword evidence="6" id="KW-1185">Reference proteome</keyword>
<accession>A0A402CSW5</accession>
<dbReference type="RefSeq" id="WP_119320481.1">
    <property type="nucleotide sequence ID" value="NZ_AP025739.1"/>
</dbReference>
<reference evidence="5 6" key="1">
    <citation type="journal article" date="2019" name="Int. J. Syst. Evol. Microbiol.">
        <title>Capsulimonas corticalis gen. nov., sp. nov., an aerobic capsulated bacterium, of a novel bacterial order, Capsulimonadales ord. nov., of the class Armatimonadia of the phylum Armatimonadetes.</title>
        <authorList>
            <person name="Li J."/>
            <person name="Kudo C."/>
            <person name="Tonouchi A."/>
        </authorList>
    </citation>
    <scope>NUCLEOTIDE SEQUENCE [LARGE SCALE GENOMIC DNA]</scope>
    <source>
        <strain evidence="5 6">AX-7</strain>
    </source>
</reference>
<dbReference type="PROSITE" id="PS51355">
    <property type="entry name" value="GLUTATHIONE_PEROXID_3"/>
    <property type="match status" value="1"/>
</dbReference>
<dbReference type="PIRSF" id="PIRSF000303">
    <property type="entry name" value="Glutathion_perox"/>
    <property type="match status" value="1"/>
</dbReference>
<evidence type="ECO:0000256" key="2">
    <source>
        <dbReference type="ARBA" id="ARBA00022559"/>
    </source>
</evidence>
<dbReference type="CDD" id="cd00340">
    <property type="entry name" value="GSH_Peroxidase"/>
    <property type="match status" value="1"/>
</dbReference>
<protein>
    <recommendedName>
        <fullName evidence="4">Glutathione peroxidase</fullName>
    </recommendedName>
</protein>
<proteinExistence type="inferred from homology"/>
<dbReference type="FunFam" id="3.40.30.10:FF:000010">
    <property type="entry name" value="Glutathione peroxidase"/>
    <property type="match status" value="1"/>
</dbReference>
<dbReference type="EMBL" id="AP025739">
    <property type="protein sequence ID" value="BDI30940.1"/>
    <property type="molecule type" value="Genomic_DNA"/>
</dbReference>
<evidence type="ECO:0000256" key="4">
    <source>
        <dbReference type="RuleBase" id="RU000499"/>
    </source>
</evidence>
<dbReference type="Gene3D" id="3.40.30.10">
    <property type="entry name" value="Glutaredoxin"/>
    <property type="match status" value="1"/>
</dbReference>
<evidence type="ECO:0000256" key="3">
    <source>
        <dbReference type="ARBA" id="ARBA00023002"/>
    </source>
</evidence>
<dbReference type="PANTHER" id="PTHR11592">
    <property type="entry name" value="GLUTATHIONE PEROXIDASE"/>
    <property type="match status" value="1"/>
</dbReference>
<dbReference type="GO" id="GO:0004601">
    <property type="term" value="F:peroxidase activity"/>
    <property type="evidence" value="ECO:0007669"/>
    <property type="project" value="UniProtKB-KW"/>
</dbReference>